<dbReference type="InParanoid" id="A0A136IRP4"/>
<dbReference type="AlphaFoldDB" id="A0A136IRP4"/>
<dbReference type="Proteomes" id="UP000070501">
    <property type="component" value="Unassembled WGS sequence"/>
</dbReference>
<evidence type="ECO:0000313" key="1">
    <source>
        <dbReference type="EMBL" id="KXJ87603.1"/>
    </source>
</evidence>
<accession>A0A136IRP4</accession>
<keyword evidence="2" id="KW-1185">Reference proteome</keyword>
<feature type="non-terminal residue" evidence="1">
    <location>
        <position position="93"/>
    </location>
</feature>
<proteinExistence type="predicted"/>
<dbReference type="EMBL" id="KQ964261">
    <property type="protein sequence ID" value="KXJ87603.1"/>
    <property type="molecule type" value="Genomic_DNA"/>
</dbReference>
<evidence type="ECO:0000313" key="2">
    <source>
        <dbReference type="Proteomes" id="UP000070501"/>
    </source>
</evidence>
<gene>
    <name evidence="1" type="ORF">Micbo1qcDRAFT_167138</name>
</gene>
<protein>
    <submittedName>
        <fullName evidence="1">Uncharacterized protein</fullName>
    </submittedName>
</protein>
<name>A0A136IRP4_9PEZI</name>
<reference evidence="2" key="1">
    <citation type="submission" date="2016-02" db="EMBL/GenBank/DDBJ databases">
        <title>Draft genome sequence of Microdochium bolleyi, a fungal endophyte of beachgrass.</title>
        <authorList>
            <consortium name="DOE Joint Genome Institute"/>
            <person name="David A.S."/>
            <person name="May G."/>
            <person name="Haridas S."/>
            <person name="Lim J."/>
            <person name="Wang M."/>
            <person name="Labutti K."/>
            <person name="Lipzen A."/>
            <person name="Barry K."/>
            <person name="Grigoriev I.V."/>
        </authorList>
    </citation>
    <scope>NUCLEOTIDE SEQUENCE [LARGE SCALE GENOMIC DNA]</scope>
    <source>
        <strain evidence="2">J235TASD1</strain>
    </source>
</reference>
<sequence length="93" mass="10139">MYAYIYFWHYKVAKSARFVAWSSLFGAPCSCTGPWESVTTTTFLCTFCGRSSDPRQSSRNIDGHNTKVRHSGVAARGTAAAAPFSQSVYNTGG</sequence>
<organism evidence="1 2">
    <name type="scientific">Microdochium bolleyi</name>
    <dbReference type="NCBI Taxonomy" id="196109"/>
    <lineage>
        <taxon>Eukaryota</taxon>
        <taxon>Fungi</taxon>
        <taxon>Dikarya</taxon>
        <taxon>Ascomycota</taxon>
        <taxon>Pezizomycotina</taxon>
        <taxon>Sordariomycetes</taxon>
        <taxon>Xylariomycetidae</taxon>
        <taxon>Xylariales</taxon>
        <taxon>Microdochiaceae</taxon>
        <taxon>Microdochium</taxon>
    </lineage>
</organism>